<dbReference type="Pfam" id="PF25333">
    <property type="entry name" value="DUF2921_N"/>
    <property type="match status" value="3"/>
</dbReference>
<keyword evidence="8 10" id="KW-1133">Transmembrane helix</keyword>
<evidence type="ECO:0000256" key="7">
    <source>
        <dbReference type="ARBA" id="ARBA00022786"/>
    </source>
</evidence>
<evidence type="ECO:0000256" key="2">
    <source>
        <dbReference type="ARBA" id="ARBA00004127"/>
    </source>
</evidence>
<gene>
    <name evidence="13" type="ORF">PVL29_025382</name>
</gene>
<evidence type="ECO:0000256" key="8">
    <source>
        <dbReference type="ARBA" id="ARBA00022989"/>
    </source>
</evidence>
<evidence type="ECO:0000256" key="3">
    <source>
        <dbReference type="ARBA" id="ARBA00004906"/>
    </source>
</evidence>
<evidence type="ECO:0000256" key="9">
    <source>
        <dbReference type="ARBA" id="ARBA00023136"/>
    </source>
</evidence>
<evidence type="ECO:0000256" key="5">
    <source>
        <dbReference type="ARBA" id="ARBA00022679"/>
    </source>
</evidence>
<organism evidence="13 14">
    <name type="scientific">Vitis rotundifolia</name>
    <name type="common">Muscadine grape</name>
    <dbReference type="NCBI Taxonomy" id="103349"/>
    <lineage>
        <taxon>Eukaryota</taxon>
        <taxon>Viridiplantae</taxon>
        <taxon>Streptophyta</taxon>
        <taxon>Embryophyta</taxon>
        <taxon>Tracheophyta</taxon>
        <taxon>Spermatophyta</taxon>
        <taxon>Magnoliopsida</taxon>
        <taxon>eudicotyledons</taxon>
        <taxon>Gunneridae</taxon>
        <taxon>Pentapetalae</taxon>
        <taxon>rosids</taxon>
        <taxon>Vitales</taxon>
        <taxon>Vitaceae</taxon>
        <taxon>Viteae</taxon>
        <taxon>Vitis</taxon>
    </lineage>
</organism>
<name>A0AA39D5N8_VITRO</name>
<evidence type="ECO:0000256" key="4">
    <source>
        <dbReference type="ARBA" id="ARBA00012483"/>
    </source>
</evidence>
<feature type="domain" description="SWEET-like" evidence="11">
    <location>
        <begin position="634"/>
        <end position="908"/>
    </location>
</feature>
<feature type="domain" description="DUF2921" evidence="12">
    <location>
        <begin position="49"/>
        <end position="228"/>
    </location>
</feature>
<evidence type="ECO:0000256" key="1">
    <source>
        <dbReference type="ARBA" id="ARBA00000900"/>
    </source>
</evidence>
<evidence type="ECO:0000313" key="13">
    <source>
        <dbReference type="EMBL" id="KAJ9671649.1"/>
    </source>
</evidence>
<comment type="pathway">
    <text evidence="3">Protein modification; protein ubiquitination.</text>
</comment>
<keyword evidence="5" id="KW-0808">Transferase</keyword>
<evidence type="ECO:0000313" key="14">
    <source>
        <dbReference type="Proteomes" id="UP001168098"/>
    </source>
</evidence>
<sequence>MTMILNSCTPTSANMWYLLSGLQASFYVVLFIICAASVSCSPSQISYLDHCSSIVPEFPPTVREFSTLLFPGTQNGYCHGGDRILSQDSSDYSASFSKLLALQTRKIYRTEAEGVFKVEGSLNLQSNNMYYYGEDLREMENSYSGVLPTSFWGGSVTFLLRGFWSESSGKLCMVGTGSAYSREGELLDLAAVLKLNNVKNLSTVTDLVSGTLESLNLASDSNYFEPISMLVFPQMNYKYTLVSEVGSESNISICSMLSRPDNWFGLEYPLDCYSLQNCTPFGGEIGYLPHFINIKASRCSEDERRSKIMIKFHNSSYVDYNQLPSPNMTLIGEGWWDAKNNRLCVVACRILNTMQSLANAHIGDCSIRLSLRFPAIWLIRSRSNIVGQIWSNKTVDDSGYFNRIMFQSPENIRLEIPGVKYEYTEIDRAGKLCQKKKCAESKGERYPNPNYFSFDMQFEMVVKNSTGVMAWGSAAPFFVGDNLYDPFEYGIPSSSSEPGSSVVEANARHISPVNISYKISFTLEPGAEFGGIMSPFSLSSGRHMKVDISAEGIYDAKTGGLCMVGCRRLSSKTQILTDDSVDCEILVNLQFPPLGSKNEGYIKGSIESTREKSDPLYFKRLDLSSTSSSKVEESRCIGRMELEIIMVLMSNTLTCFFVGLQLLHVKKSPAARPSISLAMLVILTFGFMIPLVMNFEALFLGSFTDQNVWLDNGRWFKLNNLLILAAFLLQFCLLHFTLSAKLGDGKQKGLWAAAEKNALYLSSPLYIAGCLISIFLNCKQNNMPFSHLMNYQLHSLWRDLRSRSGLVLDWFLLPQILLNLLIDSREKALSHAFYTGITSIRLLPHAYELYSTLSFARGFDGPWSYANPGAGFYSIAWNAMIPCGSLLFAVVLFLQQKYGGLCILPKRFKGQKVYETVGLSSRLIEESST</sequence>
<dbReference type="InterPro" id="IPR021319">
    <property type="entry name" value="DUF2921"/>
</dbReference>
<proteinExistence type="predicted"/>
<dbReference type="Proteomes" id="UP001168098">
    <property type="component" value="Unassembled WGS sequence"/>
</dbReference>
<dbReference type="GO" id="GO:0061630">
    <property type="term" value="F:ubiquitin protein ligase activity"/>
    <property type="evidence" value="ECO:0007669"/>
    <property type="project" value="UniProtKB-EC"/>
</dbReference>
<feature type="transmembrane region" description="Helical" evidence="10">
    <location>
        <begin position="677"/>
        <end position="701"/>
    </location>
</feature>
<keyword evidence="6 10" id="KW-0812">Transmembrane</keyword>
<reference evidence="13 14" key="1">
    <citation type="journal article" date="2023" name="BMC Biotechnol.">
        <title>Vitis rotundifolia cv Carlos genome sequencing.</title>
        <authorList>
            <person name="Huff M."/>
            <person name="Hulse-Kemp A."/>
            <person name="Scheffler B."/>
            <person name="Youngblood R."/>
            <person name="Simpson S."/>
            <person name="Babiker E."/>
            <person name="Staton M."/>
        </authorList>
    </citation>
    <scope>NUCLEOTIDE SEQUENCE [LARGE SCALE GENOMIC DNA]</scope>
    <source>
        <tissue evidence="13">Leaf</tissue>
    </source>
</reference>
<feature type="domain" description="DUF2921" evidence="12">
    <location>
        <begin position="266"/>
        <end position="404"/>
    </location>
</feature>
<protein>
    <recommendedName>
        <fullName evidence="4">RING-type E3 ubiquitin transferase</fullName>
        <ecNumber evidence="4">2.3.2.27</ecNumber>
    </recommendedName>
</protein>
<accession>A0AA39D5N8</accession>
<comment type="caution">
    <text evidence="13">The sequence shown here is derived from an EMBL/GenBank/DDBJ whole genome shotgun (WGS) entry which is preliminary data.</text>
</comment>
<dbReference type="AlphaFoldDB" id="A0AA39D5N8"/>
<dbReference type="InterPro" id="IPR057425">
    <property type="entry name" value="DUF2921_N"/>
</dbReference>
<evidence type="ECO:0000256" key="6">
    <source>
        <dbReference type="ARBA" id="ARBA00022692"/>
    </source>
</evidence>
<dbReference type="PANTHER" id="PTHR33389:SF18">
    <property type="entry name" value="OS01G0677900 PROTEIN"/>
    <property type="match status" value="1"/>
</dbReference>
<dbReference type="EMBL" id="JARBHA010000019">
    <property type="protein sequence ID" value="KAJ9671649.1"/>
    <property type="molecule type" value="Genomic_DNA"/>
</dbReference>
<dbReference type="PANTHER" id="PTHR33389">
    <property type="entry name" value="FAMILY PROTEIN, PUTATIVE (DUF2921)-RELATED"/>
    <property type="match status" value="1"/>
</dbReference>
<feature type="domain" description="DUF2921" evidence="12">
    <location>
        <begin position="430"/>
        <end position="622"/>
    </location>
</feature>
<feature type="transmembrane region" description="Helical" evidence="10">
    <location>
        <begin position="758"/>
        <end position="776"/>
    </location>
</feature>
<evidence type="ECO:0000259" key="12">
    <source>
        <dbReference type="Pfam" id="PF25333"/>
    </source>
</evidence>
<evidence type="ECO:0000259" key="11">
    <source>
        <dbReference type="Pfam" id="PF11145"/>
    </source>
</evidence>
<dbReference type="GO" id="GO:0012505">
    <property type="term" value="C:endomembrane system"/>
    <property type="evidence" value="ECO:0007669"/>
    <property type="project" value="UniProtKB-SubCell"/>
</dbReference>
<feature type="transmembrane region" description="Helical" evidence="10">
    <location>
        <begin position="644"/>
        <end position="665"/>
    </location>
</feature>
<dbReference type="Pfam" id="PF11145">
    <property type="entry name" value="DUF2921"/>
    <property type="match status" value="1"/>
</dbReference>
<comment type="subcellular location">
    <subcellularLocation>
        <location evidence="2">Endomembrane system</location>
        <topology evidence="2">Multi-pass membrane protein</topology>
    </subcellularLocation>
</comment>
<feature type="transmembrane region" description="Helical" evidence="10">
    <location>
        <begin position="721"/>
        <end position="738"/>
    </location>
</feature>
<keyword evidence="9 10" id="KW-0472">Membrane</keyword>
<feature type="transmembrane region" description="Helical" evidence="10">
    <location>
        <begin position="870"/>
        <end position="894"/>
    </location>
</feature>
<keyword evidence="14" id="KW-1185">Reference proteome</keyword>
<evidence type="ECO:0000256" key="10">
    <source>
        <dbReference type="SAM" id="Phobius"/>
    </source>
</evidence>
<comment type="catalytic activity">
    <reaction evidence="1">
        <text>S-ubiquitinyl-[E2 ubiquitin-conjugating enzyme]-L-cysteine + [acceptor protein]-L-lysine = [E2 ubiquitin-conjugating enzyme]-L-cysteine + N(6)-ubiquitinyl-[acceptor protein]-L-lysine.</text>
        <dbReference type="EC" id="2.3.2.27"/>
    </reaction>
</comment>
<dbReference type="EC" id="2.3.2.27" evidence="4"/>
<keyword evidence="7" id="KW-0833">Ubl conjugation pathway</keyword>
<feature type="transmembrane region" description="Helical" evidence="10">
    <location>
        <begin position="16"/>
        <end position="38"/>
    </location>
</feature>